<sequence length="416" mass="46690">MKRATCYKCTSPTSLYSCSIGDAYSIHLRDGKRVYQKLLGNIFPLYRRLVGGTETRHFSTNHSLRSKRTLPRLKRTIIALAYSFFLRIHSSTELRILYSNIAETVNYSVSLGLGVCDSLRDAKCTRPGTDKVFTASANISREECLHAAAAAMEKPNTRIVYVYNVVVAAPHVGAARDVFIRVIVWDRRGLRVVCCCGNIRSIGVVLIHICRPPTGVVLGSSSIVLYSVRSLSTMYTTSTTNSSLQNTFSDWAVLNELLSPEVYIQAVQGSAGRNIIMQARTRARQPYGNYTYRTVVVVASYNRDVLRTANGADPQQRQRWQRGATEIPMPGPPQHTRRIPLIIPAIYSPRLVSLPLFLLSAALCAPSQKLAIRLSNRSIHITHLPYRRRATYDARWLAAAVPVATDRRHHRPRRHE</sequence>
<protein>
    <submittedName>
        <fullName evidence="1">Uncharacterized protein</fullName>
    </submittedName>
</protein>
<dbReference type="Proteomes" id="UP000479190">
    <property type="component" value="Unassembled WGS sequence"/>
</dbReference>
<organism evidence="1 2">
    <name type="scientific">Trichogramma brassicae</name>
    <dbReference type="NCBI Taxonomy" id="86971"/>
    <lineage>
        <taxon>Eukaryota</taxon>
        <taxon>Metazoa</taxon>
        <taxon>Ecdysozoa</taxon>
        <taxon>Arthropoda</taxon>
        <taxon>Hexapoda</taxon>
        <taxon>Insecta</taxon>
        <taxon>Pterygota</taxon>
        <taxon>Neoptera</taxon>
        <taxon>Endopterygota</taxon>
        <taxon>Hymenoptera</taxon>
        <taxon>Apocrita</taxon>
        <taxon>Proctotrupomorpha</taxon>
        <taxon>Chalcidoidea</taxon>
        <taxon>Trichogrammatidae</taxon>
        <taxon>Trichogramma</taxon>
    </lineage>
</organism>
<evidence type="ECO:0000313" key="1">
    <source>
        <dbReference type="EMBL" id="CAB0040321.1"/>
    </source>
</evidence>
<gene>
    <name evidence="1" type="ORF">TBRA_LOCUS12044</name>
</gene>
<keyword evidence="2" id="KW-1185">Reference proteome</keyword>
<evidence type="ECO:0000313" key="2">
    <source>
        <dbReference type="Proteomes" id="UP000479190"/>
    </source>
</evidence>
<dbReference type="AlphaFoldDB" id="A0A6H5ITL2"/>
<accession>A0A6H5ITL2</accession>
<proteinExistence type="predicted"/>
<name>A0A6H5ITL2_9HYME</name>
<reference evidence="1 2" key="1">
    <citation type="submission" date="2020-02" db="EMBL/GenBank/DDBJ databases">
        <authorList>
            <person name="Ferguson B K."/>
        </authorList>
    </citation>
    <scope>NUCLEOTIDE SEQUENCE [LARGE SCALE GENOMIC DNA]</scope>
</reference>
<dbReference type="EMBL" id="CADCXV010001016">
    <property type="protein sequence ID" value="CAB0040321.1"/>
    <property type="molecule type" value="Genomic_DNA"/>
</dbReference>